<accession>A0A9P9J885</accession>
<keyword evidence="3" id="KW-1185">Reference proteome</keyword>
<evidence type="ECO:0000256" key="1">
    <source>
        <dbReference type="SAM" id="MobiDB-lite"/>
    </source>
</evidence>
<name>A0A9P9J885_9HYPO</name>
<dbReference type="PANTHER" id="PTHR35391">
    <property type="entry name" value="C2H2-TYPE DOMAIN-CONTAINING PROTEIN-RELATED"/>
    <property type="match status" value="1"/>
</dbReference>
<feature type="region of interest" description="Disordered" evidence="1">
    <location>
        <begin position="256"/>
        <end position="288"/>
    </location>
</feature>
<comment type="caution">
    <text evidence="2">The sequence shown here is derived from an EMBL/GenBank/DDBJ whole genome shotgun (WGS) entry which is preliminary data.</text>
</comment>
<evidence type="ECO:0000313" key="3">
    <source>
        <dbReference type="Proteomes" id="UP000717696"/>
    </source>
</evidence>
<organism evidence="2 3">
    <name type="scientific">Dactylonectria estremocensis</name>
    <dbReference type="NCBI Taxonomy" id="1079267"/>
    <lineage>
        <taxon>Eukaryota</taxon>
        <taxon>Fungi</taxon>
        <taxon>Dikarya</taxon>
        <taxon>Ascomycota</taxon>
        <taxon>Pezizomycotina</taxon>
        <taxon>Sordariomycetes</taxon>
        <taxon>Hypocreomycetidae</taxon>
        <taxon>Hypocreales</taxon>
        <taxon>Nectriaceae</taxon>
        <taxon>Dactylonectria</taxon>
    </lineage>
</organism>
<reference evidence="2" key="1">
    <citation type="journal article" date="2021" name="Nat. Commun.">
        <title>Genetic determinants of endophytism in the Arabidopsis root mycobiome.</title>
        <authorList>
            <person name="Mesny F."/>
            <person name="Miyauchi S."/>
            <person name="Thiergart T."/>
            <person name="Pickel B."/>
            <person name="Atanasova L."/>
            <person name="Karlsson M."/>
            <person name="Huettel B."/>
            <person name="Barry K.W."/>
            <person name="Haridas S."/>
            <person name="Chen C."/>
            <person name="Bauer D."/>
            <person name="Andreopoulos W."/>
            <person name="Pangilinan J."/>
            <person name="LaButti K."/>
            <person name="Riley R."/>
            <person name="Lipzen A."/>
            <person name="Clum A."/>
            <person name="Drula E."/>
            <person name="Henrissat B."/>
            <person name="Kohler A."/>
            <person name="Grigoriev I.V."/>
            <person name="Martin F.M."/>
            <person name="Hacquard S."/>
        </authorList>
    </citation>
    <scope>NUCLEOTIDE SEQUENCE</scope>
    <source>
        <strain evidence="2">MPI-CAGE-AT-0021</strain>
    </source>
</reference>
<dbReference type="Proteomes" id="UP000717696">
    <property type="component" value="Unassembled WGS sequence"/>
</dbReference>
<dbReference type="EMBL" id="JAGMUU010000007">
    <property type="protein sequence ID" value="KAH7149102.1"/>
    <property type="molecule type" value="Genomic_DNA"/>
</dbReference>
<proteinExistence type="predicted"/>
<gene>
    <name evidence="2" type="ORF">B0J13DRAFT_583867</name>
</gene>
<evidence type="ECO:0000313" key="2">
    <source>
        <dbReference type="EMBL" id="KAH7149102.1"/>
    </source>
</evidence>
<protein>
    <recommendedName>
        <fullName evidence="4">C2H2-type domain-containing protein</fullName>
    </recommendedName>
</protein>
<dbReference type="PANTHER" id="PTHR35391:SF5">
    <property type="entry name" value="DUF6590 DOMAIN-CONTAINING PROTEIN"/>
    <property type="match status" value="1"/>
</dbReference>
<dbReference type="AlphaFoldDB" id="A0A9P9J885"/>
<evidence type="ECO:0008006" key="4">
    <source>
        <dbReference type="Google" id="ProtNLM"/>
    </source>
</evidence>
<sequence>MSMDVVHNTVEQNGPIFTLASDCEKLFEEQISKLRGENSDADGVALLSELNHRFSTWTTFLGVFAEEQLCLDRRLRHHVEIQDQVLRVLDLMQGNLAYVFEADDSSDQMSVGSSSPTPPQSYLSIENVEAVSDAIERLHRIGNLIRQSSIMSQARRARKFTETFNLTSFEQFAYLSLKTLYPSVGEELIEQLASSMSGTYEMFLYQKSKRHTQPMSRLRTPLRTPLRLRAVLENSAERSGDLLDSMDVEIQAPAPTQPSEIPITRNLSPPEQRAIPPQSKPTTMDGQEARTRLRKLQNPSTTGRTASVLVTQVDYPQPAEDSQICDWCFNPLPKFMFEGDKWRQHVNEDNRPFVCISEKCVKVSPFPRFPTSRKWLEHMLTIHGRNWHREVHAPSQWICPLCYDSEAVFPSTDGLATHLASHEEGSFADSQIQSIVRQSRTRHPRPLDVCPICCLSMNLEPDSSPKLKSSAEGQDIALGRAHQTTSDLNRLLELILFQI</sequence>
<dbReference type="OrthoDB" id="195446at2759"/>